<reference evidence="2 3" key="1">
    <citation type="journal article" date="2019" name="Emerg. Microbes Infect.">
        <title>Comprehensive subspecies identification of 175 nontuberculous mycobacteria species based on 7547 genomic profiles.</title>
        <authorList>
            <person name="Matsumoto Y."/>
            <person name="Kinjo T."/>
            <person name="Motooka D."/>
            <person name="Nabeya D."/>
            <person name="Jung N."/>
            <person name="Uechi K."/>
            <person name="Horii T."/>
            <person name="Iida T."/>
            <person name="Fujita J."/>
            <person name="Nakamura S."/>
        </authorList>
    </citation>
    <scope>NUCLEOTIDE SEQUENCE [LARGE SCALE GENOMIC DNA]</scope>
    <source>
        <strain evidence="2 3">JCM 14742</strain>
    </source>
</reference>
<feature type="compositionally biased region" description="Pro residues" evidence="1">
    <location>
        <begin position="191"/>
        <end position="229"/>
    </location>
</feature>
<evidence type="ECO:0000313" key="3">
    <source>
        <dbReference type="Proteomes" id="UP000467105"/>
    </source>
</evidence>
<proteinExistence type="predicted"/>
<dbReference type="Pfam" id="PF05305">
    <property type="entry name" value="DUF732"/>
    <property type="match status" value="1"/>
</dbReference>
<dbReference type="AlphaFoldDB" id="A0A7I7YVV1"/>
<dbReference type="PRINTS" id="PR01217">
    <property type="entry name" value="PRICHEXTENSN"/>
</dbReference>
<evidence type="ECO:0000256" key="1">
    <source>
        <dbReference type="SAM" id="MobiDB-lite"/>
    </source>
</evidence>
<accession>A0A7I7YVV1</accession>
<organism evidence="2 3">
    <name type="scientific">Mycobacterium parmense</name>
    <dbReference type="NCBI Taxonomy" id="185642"/>
    <lineage>
        <taxon>Bacteria</taxon>
        <taxon>Bacillati</taxon>
        <taxon>Actinomycetota</taxon>
        <taxon>Actinomycetes</taxon>
        <taxon>Mycobacteriales</taxon>
        <taxon>Mycobacteriaceae</taxon>
        <taxon>Mycobacterium</taxon>
        <taxon>Mycobacterium simiae complex</taxon>
    </lineage>
</organism>
<dbReference type="InterPro" id="IPR007969">
    <property type="entry name" value="DUF732"/>
</dbReference>
<feature type="compositionally biased region" description="Gly residues" evidence="1">
    <location>
        <begin position="235"/>
        <end position="265"/>
    </location>
</feature>
<keyword evidence="3" id="KW-1185">Reference proteome</keyword>
<name>A0A7I7YVV1_9MYCO</name>
<dbReference type="Proteomes" id="UP000467105">
    <property type="component" value="Chromosome"/>
</dbReference>
<feature type="compositionally biased region" description="Pro residues" evidence="1">
    <location>
        <begin position="169"/>
        <end position="181"/>
    </location>
</feature>
<dbReference type="RefSeq" id="WP_085267743.1">
    <property type="nucleotide sequence ID" value="NZ_AP022614.1"/>
</dbReference>
<feature type="compositionally biased region" description="Pro residues" evidence="1">
    <location>
        <begin position="268"/>
        <end position="277"/>
    </location>
</feature>
<gene>
    <name evidence="2" type="ORF">MPRM_26830</name>
</gene>
<protein>
    <submittedName>
        <fullName evidence="2">Uncharacterized protein</fullName>
    </submittedName>
</protein>
<feature type="region of interest" description="Disordered" evidence="1">
    <location>
        <begin position="163"/>
        <end position="284"/>
    </location>
</feature>
<evidence type="ECO:0000313" key="2">
    <source>
        <dbReference type="EMBL" id="BBZ45402.1"/>
    </source>
</evidence>
<dbReference type="OrthoDB" id="4752037at2"/>
<dbReference type="EMBL" id="AP022614">
    <property type="protein sequence ID" value="BBZ45402.1"/>
    <property type="molecule type" value="Genomic_DNA"/>
</dbReference>
<sequence>MSTGIARFAGITGHAGVLGTALTVLTCAAILRGGVAVADPDEDAHFLALLDREGIPALRGVPSLIHGAHETCSKLDAGMSAPGLVDAMVNGAYSVDPPERQYDPGRLARTEARFITAAVEAYCPYDRDKIASLVTGGPAGWNENGTPSRSRRVVLASLAVPVPAGEAPQPDPPELPVPPPAAHVRIAPKPIATPPRPKQSPPPPQQPPPPPQQPPPPAATPQPAPPVAAPQPGSGPAGAGGSDIGTGPGAGTGGGGPGMGGGGGRPAEPSPAPPMPPGFVTLAP</sequence>